<name>A0A149U087_9PROT</name>
<organism evidence="2 3">
    <name type="scientific">Acetobacter senegalensis</name>
    <dbReference type="NCBI Taxonomy" id="446692"/>
    <lineage>
        <taxon>Bacteria</taxon>
        <taxon>Pseudomonadati</taxon>
        <taxon>Pseudomonadota</taxon>
        <taxon>Alphaproteobacteria</taxon>
        <taxon>Acetobacterales</taxon>
        <taxon>Acetobacteraceae</taxon>
        <taxon>Acetobacter</taxon>
    </lineage>
</organism>
<dbReference type="Proteomes" id="UP000075360">
    <property type="component" value="Unassembled WGS sequence"/>
</dbReference>
<reference evidence="2 3" key="1">
    <citation type="submission" date="2015-06" db="EMBL/GenBank/DDBJ databases">
        <title>Improved classification and identification of acetic acid bacteria using matrix-assisted laser desorption/ionization time-of-flight mass spectrometry; Gluconobacter nephelii and Gluconobacter uchimurae are later heterotypic synonyms of Gluconobacter japonicus and Gluconobacter oxydans, respectively.</title>
        <authorList>
            <person name="Li L."/>
            <person name="Cleenwerck I."/>
            <person name="De Vuyst L."/>
            <person name="Vandamme P."/>
        </authorList>
    </citation>
    <scope>NUCLEOTIDE SEQUENCE [LARGE SCALE GENOMIC DNA]</scope>
    <source>
        <strain evidence="2 3">LMG 23690</strain>
    </source>
</reference>
<evidence type="ECO:0000256" key="1">
    <source>
        <dbReference type="SAM" id="MobiDB-lite"/>
    </source>
</evidence>
<protein>
    <submittedName>
        <fullName evidence="2">Uncharacterized protein</fullName>
    </submittedName>
</protein>
<dbReference type="AlphaFoldDB" id="A0A149U087"/>
<proteinExistence type="predicted"/>
<dbReference type="EMBL" id="LHZU01000135">
    <property type="protein sequence ID" value="KXV58792.1"/>
    <property type="molecule type" value="Genomic_DNA"/>
</dbReference>
<accession>A0A149U087</accession>
<evidence type="ECO:0000313" key="2">
    <source>
        <dbReference type="EMBL" id="KXV58792.1"/>
    </source>
</evidence>
<gene>
    <name evidence="2" type="ORF">AD948_10760</name>
</gene>
<sequence>MKTLDEKERRDGRNSFDGLRRKGLRDRTDGRCRTGLAIRAKSLQLNDPSPDLKSKTVGIFVDQTGGGLVFHRLGDTALLADTKNQTRGIFRSDVHKRIPAFQTGDEAFGHKFTQCTVNGWRSQRAPVRAVNAPEYVVGGKWKSGVCQNGQYVVPDRRRAV</sequence>
<feature type="region of interest" description="Disordered" evidence="1">
    <location>
        <begin position="1"/>
        <end position="23"/>
    </location>
</feature>
<evidence type="ECO:0000313" key="3">
    <source>
        <dbReference type="Proteomes" id="UP000075360"/>
    </source>
</evidence>
<comment type="caution">
    <text evidence="2">The sequence shown here is derived from an EMBL/GenBank/DDBJ whole genome shotgun (WGS) entry which is preliminary data.</text>
</comment>